<dbReference type="EMBL" id="LROR01000088">
    <property type="protein sequence ID" value="OBR90849.1"/>
    <property type="molecule type" value="Genomic_DNA"/>
</dbReference>
<dbReference type="Pfam" id="PF22673">
    <property type="entry name" value="MCP-like_PDC_1"/>
    <property type="match status" value="1"/>
</dbReference>
<keyword evidence="3" id="KW-0472">Membrane</keyword>
<feature type="transmembrane region" description="Helical" evidence="3">
    <location>
        <begin position="9"/>
        <end position="30"/>
    </location>
</feature>
<dbReference type="SUPFAM" id="SSF103190">
    <property type="entry name" value="Sensory domain-like"/>
    <property type="match status" value="1"/>
</dbReference>
<reference evidence="6 8" key="2">
    <citation type="journal article" date="2016" name="Front. Microbiol.">
        <title>Industrial Acetogenic Biocatalysts: A Comparative Metabolic and Genomic Analysis.</title>
        <authorList>
            <person name="Bengelsdorf F."/>
            <person name="Poehlein A."/>
            <person name="Sonja S."/>
            <person name="Erz C."/>
            <person name="Hummel T."/>
            <person name="Hoffmeister S."/>
            <person name="Daniel R."/>
            <person name="Durre P."/>
        </authorList>
    </citation>
    <scope>NUCLEOTIDE SEQUENCE [LARGE SCALE GENOMIC DNA]</scope>
    <source>
        <strain evidence="6 8">PTA-10522</strain>
    </source>
</reference>
<evidence type="ECO:0000313" key="7">
    <source>
        <dbReference type="Proteomes" id="UP000077384"/>
    </source>
</evidence>
<evidence type="ECO:0000313" key="8">
    <source>
        <dbReference type="Proteomes" id="UP000093694"/>
    </source>
</evidence>
<dbReference type="EMBL" id="LITQ01000015">
    <property type="protein sequence ID" value="OAA93106.1"/>
    <property type="molecule type" value="Genomic_DNA"/>
</dbReference>
<dbReference type="RefSeq" id="WP_063601216.1">
    <property type="nucleotide sequence ID" value="NZ_LITQ01000015.1"/>
</dbReference>
<sequence length="697" mass="77304">MKNKIITKIVSTIVVCFILVAIIVGGISIIKSTQVIKSEAIDKLLNIASSKGNEYSIQPIKMESTVNELSKAILQSIDVSKINDTNYMNEYENNIGLLMKSLGENNKNIVDLYMNFDPDFTGGHETYDIGYEYDNVKNQGNIKLNLYTLADYKKGDSKMSWYYDPIKSRKGLWSKPYVDSLRNINVISYTAPIYLNNVLVGVVGADMSFESLKSLILNTRVYDTGRAFLLSSDYTFIVDKSITSKYNLGTMNGGKYKSVISKIKNNKSSVIEINFEGQKMLFAYYTAYNGQIVGLIVPNKEVLKSLDNTIYTILGAIIIGIIFSTVAALYMGKRISKPIEVATDFITKMAKLDLTKNDCSNLNIIISNKNEIGIMGNSLELLRKELLETVQTIKQHSTEIVQYLDCMAVSSSQTTSSIAVITKTINELAKGTREQVDKIQNSFSKLNLLASNIEKSVLSISNLGKYSEEMKKMQAQGCESIEVLNENLNKNDKISKNLGGNIDKLCKKSNLIGEIMSTINSIAEQTNLLALNASIEASRAGESGKGFAVVADEIKKLADSSLDETRKIGKILNEIQEEIALNKDNMDEAKITGREVNKSMVLCMKSFQFIGKSISNTMLQIEDLECTINEVNEGKDHLIRSNEEISAIIEKSSSSTEEVAAIMEEQESAVENIVESIEKINTLAVTLDGIVQRFKIV</sequence>
<accession>A0A162LG70</accession>
<keyword evidence="3" id="KW-1133">Transmembrane helix</keyword>
<dbReference type="GO" id="GO:0016020">
    <property type="term" value="C:membrane"/>
    <property type="evidence" value="ECO:0007669"/>
    <property type="project" value="InterPro"/>
</dbReference>
<proteinExistence type="predicted"/>
<dbReference type="Gene3D" id="1.10.287.950">
    <property type="entry name" value="Methyl-accepting chemotaxis protein"/>
    <property type="match status" value="1"/>
</dbReference>
<dbReference type="Proteomes" id="UP000077384">
    <property type="component" value="Unassembled WGS sequence"/>
</dbReference>
<keyword evidence="8" id="KW-1185">Reference proteome</keyword>
<comment type="caution">
    <text evidence="5">The sequence shown here is derived from an EMBL/GenBank/DDBJ whole genome shotgun (WGS) entry which is preliminary data.</text>
</comment>
<dbReference type="AlphaFoldDB" id="A0A162LG70"/>
<reference evidence="5 7" key="1">
    <citation type="journal article" date="2015" name="Biotechnol. Bioeng.">
        <title>Genome sequence and phenotypic characterization of Caulobacter segnis.</title>
        <authorList>
            <person name="Patel S."/>
            <person name="Fletcher B."/>
            <person name="Scott D.C."/>
            <person name="Ely B."/>
        </authorList>
    </citation>
    <scope>NUCLEOTIDE SEQUENCE [LARGE SCALE GENOMIC DNA]</scope>
    <source>
        <strain evidence="5 7">PS02</strain>
    </source>
</reference>
<evidence type="ECO:0000256" key="2">
    <source>
        <dbReference type="PROSITE-ProRule" id="PRU00284"/>
    </source>
</evidence>
<keyword evidence="3" id="KW-0812">Transmembrane</keyword>
<organism evidence="5 7">
    <name type="scientific">Clostridium coskatii</name>
    <dbReference type="NCBI Taxonomy" id="1705578"/>
    <lineage>
        <taxon>Bacteria</taxon>
        <taxon>Bacillati</taxon>
        <taxon>Bacillota</taxon>
        <taxon>Clostridia</taxon>
        <taxon>Eubacteriales</taxon>
        <taxon>Clostridiaceae</taxon>
        <taxon>Clostridium</taxon>
    </lineage>
</organism>
<dbReference type="SMART" id="SM00283">
    <property type="entry name" value="MA"/>
    <property type="match status" value="1"/>
</dbReference>
<evidence type="ECO:0000313" key="6">
    <source>
        <dbReference type="EMBL" id="OBR90849.1"/>
    </source>
</evidence>
<evidence type="ECO:0000256" key="1">
    <source>
        <dbReference type="ARBA" id="ARBA00023224"/>
    </source>
</evidence>
<dbReference type="PATRIC" id="fig|1705578.3.peg.809"/>
<dbReference type="Pfam" id="PF00015">
    <property type="entry name" value="MCPsignal"/>
    <property type="match status" value="1"/>
</dbReference>
<dbReference type="Proteomes" id="UP000093694">
    <property type="component" value="Unassembled WGS sequence"/>
</dbReference>
<dbReference type="InterPro" id="IPR004089">
    <property type="entry name" value="MCPsignal_dom"/>
</dbReference>
<feature type="domain" description="Methyl-accepting transducer" evidence="4">
    <location>
        <begin position="410"/>
        <end position="660"/>
    </location>
</feature>
<gene>
    <name evidence="5" type="primary">mcpB_1</name>
    <name evidence="6" type="synonym">mcpB_10</name>
    <name evidence="6" type="ORF">CLCOS_38310</name>
    <name evidence="5" type="ORF">WX73_00431</name>
</gene>
<dbReference type="Gene3D" id="6.10.340.10">
    <property type="match status" value="1"/>
</dbReference>
<dbReference type="PROSITE" id="PS50111">
    <property type="entry name" value="CHEMOTAXIS_TRANSDUC_2"/>
    <property type="match status" value="1"/>
</dbReference>
<dbReference type="PANTHER" id="PTHR32089:SF112">
    <property type="entry name" value="LYSOZYME-LIKE PROTEIN-RELATED"/>
    <property type="match status" value="1"/>
</dbReference>
<dbReference type="CDD" id="cd12913">
    <property type="entry name" value="PDC1_MCP_like"/>
    <property type="match status" value="1"/>
</dbReference>
<dbReference type="SUPFAM" id="SSF58104">
    <property type="entry name" value="Methyl-accepting chemotaxis protein (MCP) signaling domain"/>
    <property type="match status" value="1"/>
</dbReference>
<evidence type="ECO:0000256" key="3">
    <source>
        <dbReference type="SAM" id="Phobius"/>
    </source>
</evidence>
<dbReference type="GO" id="GO:0007165">
    <property type="term" value="P:signal transduction"/>
    <property type="evidence" value="ECO:0007669"/>
    <property type="project" value="UniProtKB-KW"/>
</dbReference>
<evidence type="ECO:0000259" key="4">
    <source>
        <dbReference type="PROSITE" id="PS50111"/>
    </source>
</evidence>
<dbReference type="InterPro" id="IPR029151">
    <property type="entry name" value="Sensor-like_sf"/>
</dbReference>
<keyword evidence="1 2" id="KW-0807">Transducer</keyword>
<feature type="transmembrane region" description="Helical" evidence="3">
    <location>
        <begin position="310"/>
        <end position="330"/>
    </location>
</feature>
<protein>
    <submittedName>
        <fullName evidence="5">Methyl-accepting chemotaxis protein McpB</fullName>
    </submittedName>
</protein>
<evidence type="ECO:0000313" key="5">
    <source>
        <dbReference type="EMBL" id="OAA93106.1"/>
    </source>
</evidence>
<dbReference type="PANTHER" id="PTHR32089">
    <property type="entry name" value="METHYL-ACCEPTING CHEMOTAXIS PROTEIN MCPB"/>
    <property type="match status" value="1"/>
</dbReference>
<dbReference type="Gene3D" id="3.30.450.20">
    <property type="entry name" value="PAS domain"/>
    <property type="match status" value="1"/>
</dbReference>
<name>A0A162LG70_9CLOT</name>